<feature type="domain" description="Neurotransmitter-gated ion-channel transmembrane" evidence="8">
    <location>
        <begin position="107"/>
        <end position="268"/>
    </location>
</feature>
<dbReference type="InterPro" id="IPR006028">
    <property type="entry name" value="GABAA/Glycine_rcpt"/>
</dbReference>
<keyword evidence="10" id="KW-1185">Reference proteome</keyword>
<keyword evidence="3" id="KW-0813">Transport</keyword>
<evidence type="ECO:0000256" key="5">
    <source>
        <dbReference type="ARBA" id="ARBA00023065"/>
    </source>
</evidence>
<reference evidence="9 10" key="1">
    <citation type="submission" date="2022-12" db="EMBL/GenBank/DDBJ databases">
        <title>Chromosome-level genome of Tegillarca granosa.</title>
        <authorList>
            <person name="Kim J."/>
        </authorList>
    </citation>
    <scope>NUCLEOTIDE SEQUENCE [LARGE SCALE GENOMIC DNA]</scope>
    <source>
        <strain evidence="9">Teg-2019</strain>
        <tissue evidence="9">Adductor muscle</tissue>
    </source>
</reference>
<evidence type="ECO:0000313" key="10">
    <source>
        <dbReference type="Proteomes" id="UP001217089"/>
    </source>
</evidence>
<keyword evidence="7" id="KW-1133">Transmembrane helix</keyword>
<protein>
    <recommendedName>
        <fullName evidence="8">Neurotransmitter-gated ion-channel transmembrane domain-containing protein</fullName>
    </recommendedName>
</protein>
<evidence type="ECO:0000256" key="1">
    <source>
        <dbReference type="ARBA" id="ARBA00004141"/>
    </source>
</evidence>
<dbReference type="InterPro" id="IPR038050">
    <property type="entry name" value="Neuro_actylchol_rec"/>
</dbReference>
<sequence>MYIVYNYSLFSRHSVVFHCNVLFFKIPVGDEICTMKFKSSSFSTKDLQFQWAEQGIRYASDFIAFVVKISKTEQYNCTGESDDTDNHPCIGVKLYLRRIHQTLLLQVYFPSICIVFITWLGFWIHHKEVSGRTRIATISFTAMIAESLASMVLNPDMKQMEAIQVWNSACMALVTLACLEFVIVHNIQRRLSDEDYETEDSAETIAKWLKTDLKCIIYRSTIDHIKHQHHLEYVNQPNGDVKTKPTNRKTTNIANHTMMVNGKTPQNKIYPQKENPNITIIDVSGINSDKSDVESNTSRKIKKRR</sequence>
<dbReference type="InterPro" id="IPR036734">
    <property type="entry name" value="Neur_chan_lig-bd_sf"/>
</dbReference>
<dbReference type="Gene3D" id="2.70.170.10">
    <property type="entry name" value="Neurotransmitter-gated ion-channel ligand-binding domain"/>
    <property type="match status" value="1"/>
</dbReference>
<dbReference type="EMBL" id="JARBDR010000496">
    <property type="protein sequence ID" value="KAJ8311731.1"/>
    <property type="molecule type" value="Genomic_DNA"/>
</dbReference>
<evidence type="ECO:0000256" key="6">
    <source>
        <dbReference type="ARBA" id="ARBA00023303"/>
    </source>
</evidence>
<keyword evidence="5" id="KW-0406">Ion transport</keyword>
<evidence type="ECO:0000259" key="8">
    <source>
        <dbReference type="Pfam" id="PF02932"/>
    </source>
</evidence>
<feature type="transmembrane region" description="Helical" evidence="7">
    <location>
        <begin position="165"/>
        <end position="184"/>
    </location>
</feature>
<keyword evidence="4" id="KW-1003">Cell membrane</keyword>
<comment type="subcellular location">
    <subcellularLocation>
        <location evidence="2">Cell membrane</location>
    </subcellularLocation>
    <subcellularLocation>
        <location evidence="1">Membrane</location>
        <topology evidence="1">Multi-pass membrane protein</topology>
    </subcellularLocation>
</comment>
<organism evidence="9 10">
    <name type="scientific">Tegillarca granosa</name>
    <name type="common">Malaysian cockle</name>
    <name type="synonym">Anadara granosa</name>
    <dbReference type="NCBI Taxonomy" id="220873"/>
    <lineage>
        <taxon>Eukaryota</taxon>
        <taxon>Metazoa</taxon>
        <taxon>Spiralia</taxon>
        <taxon>Lophotrochozoa</taxon>
        <taxon>Mollusca</taxon>
        <taxon>Bivalvia</taxon>
        <taxon>Autobranchia</taxon>
        <taxon>Pteriomorphia</taxon>
        <taxon>Arcoida</taxon>
        <taxon>Arcoidea</taxon>
        <taxon>Arcidae</taxon>
        <taxon>Tegillarca</taxon>
    </lineage>
</organism>
<dbReference type="InterPro" id="IPR006029">
    <property type="entry name" value="Neurotrans-gated_channel_TM"/>
</dbReference>
<comment type="caution">
    <text evidence="9">The sequence shown here is derived from an EMBL/GenBank/DDBJ whole genome shotgun (WGS) entry which is preliminary data.</text>
</comment>
<dbReference type="SUPFAM" id="SSF90112">
    <property type="entry name" value="Neurotransmitter-gated ion-channel transmembrane pore"/>
    <property type="match status" value="1"/>
</dbReference>
<dbReference type="Pfam" id="PF02932">
    <property type="entry name" value="Neur_chan_memb"/>
    <property type="match status" value="1"/>
</dbReference>
<dbReference type="Gene3D" id="1.20.58.390">
    <property type="entry name" value="Neurotransmitter-gated ion-channel transmembrane domain"/>
    <property type="match status" value="1"/>
</dbReference>
<evidence type="ECO:0000313" key="9">
    <source>
        <dbReference type="EMBL" id="KAJ8311731.1"/>
    </source>
</evidence>
<dbReference type="PANTHER" id="PTHR18945">
    <property type="entry name" value="NEUROTRANSMITTER GATED ION CHANNEL"/>
    <property type="match status" value="1"/>
</dbReference>
<evidence type="ECO:0000256" key="7">
    <source>
        <dbReference type="SAM" id="Phobius"/>
    </source>
</evidence>
<keyword evidence="7" id="KW-0472">Membrane</keyword>
<feature type="non-terminal residue" evidence="9">
    <location>
        <position position="305"/>
    </location>
</feature>
<evidence type="ECO:0000256" key="2">
    <source>
        <dbReference type="ARBA" id="ARBA00004236"/>
    </source>
</evidence>
<evidence type="ECO:0000256" key="4">
    <source>
        <dbReference type="ARBA" id="ARBA00022475"/>
    </source>
</evidence>
<proteinExistence type="predicted"/>
<keyword evidence="7" id="KW-0812">Transmembrane</keyword>
<dbReference type="Proteomes" id="UP001217089">
    <property type="component" value="Unassembled WGS sequence"/>
</dbReference>
<feature type="transmembrane region" description="Helical" evidence="7">
    <location>
        <begin position="103"/>
        <end position="123"/>
    </location>
</feature>
<dbReference type="PRINTS" id="PR00253">
    <property type="entry name" value="GABAARECEPTR"/>
</dbReference>
<evidence type="ECO:0000256" key="3">
    <source>
        <dbReference type="ARBA" id="ARBA00022448"/>
    </source>
</evidence>
<gene>
    <name evidence="9" type="ORF">KUTeg_011086</name>
</gene>
<keyword evidence="6" id="KW-0407">Ion channel</keyword>
<dbReference type="InterPro" id="IPR006201">
    <property type="entry name" value="Neur_channel"/>
</dbReference>
<accession>A0ABQ9F572</accession>
<name>A0ABQ9F572_TEGGR</name>
<dbReference type="InterPro" id="IPR036719">
    <property type="entry name" value="Neuro-gated_channel_TM_sf"/>
</dbReference>